<feature type="signal peptide" evidence="2">
    <location>
        <begin position="1"/>
        <end position="16"/>
    </location>
</feature>
<feature type="compositionally biased region" description="Polar residues" evidence="1">
    <location>
        <begin position="539"/>
        <end position="558"/>
    </location>
</feature>
<dbReference type="Pfam" id="PF21953">
    <property type="entry name" value="NadN_nucleosid_C"/>
    <property type="match status" value="1"/>
</dbReference>
<dbReference type="Proteomes" id="UP000777482">
    <property type="component" value="Unassembled WGS sequence"/>
</dbReference>
<reference evidence="4 5" key="1">
    <citation type="submission" date="2020-11" db="EMBL/GenBank/DDBJ databases">
        <title>Kefir isolates.</title>
        <authorList>
            <person name="Marcisauskas S."/>
            <person name="Kim Y."/>
            <person name="Blasche S."/>
        </authorList>
    </citation>
    <scope>NUCLEOTIDE SEQUENCE [LARGE SCALE GENOMIC DNA]</scope>
    <source>
        <strain evidence="4 5">KR</strain>
    </source>
</reference>
<evidence type="ECO:0000259" key="3">
    <source>
        <dbReference type="Pfam" id="PF21953"/>
    </source>
</evidence>
<feature type="compositionally biased region" description="Basic and acidic residues" evidence="1">
    <location>
        <begin position="597"/>
        <end position="607"/>
    </location>
</feature>
<keyword evidence="2" id="KW-0732">Signal</keyword>
<dbReference type="InterPro" id="IPR053828">
    <property type="entry name" value="Nucleosidase_C"/>
</dbReference>
<evidence type="ECO:0000256" key="2">
    <source>
        <dbReference type="SAM" id="SignalP"/>
    </source>
</evidence>
<dbReference type="SUPFAM" id="SSF55816">
    <property type="entry name" value="5'-nucleotidase (syn. UDP-sugar hydrolase), C-terminal domain"/>
    <property type="match status" value="1"/>
</dbReference>
<dbReference type="Gene3D" id="3.90.780.10">
    <property type="entry name" value="5'-Nucleotidase, C-terminal domain"/>
    <property type="match status" value="2"/>
</dbReference>
<dbReference type="Gene3D" id="3.60.21.10">
    <property type="match status" value="1"/>
</dbReference>
<dbReference type="GO" id="GO:0005829">
    <property type="term" value="C:cytosol"/>
    <property type="evidence" value="ECO:0007669"/>
    <property type="project" value="TreeGrafter"/>
</dbReference>
<dbReference type="GO" id="GO:0009166">
    <property type="term" value="P:nucleotide catabolic process"/>
    <property type="evidence" value="ECO:0007669"/>
    <property type="project" value="InterPro"/>
</dbReference>
<evidence type="ECO:0000256" key="1">
    <source>
        <dbReference type="SAM" id="MobiDB-lite"/>
    </source>
</evidence>
<evidence type="ECO:0000313" key="4">
    <source>
        <dbReference type="EMBL" id="KAG0660355.1"/>
    </source>
</evidence>
<feature type="chain" id="PRO_5040350933" description="Putative 5'-nucleotidase C-terminal domain-containing protein" evidence="2">
    <location>
        <begin position="17"/>
        <end position="716"/>
    </location>
</feature>
<feature type="region of interest" description="Disordered" evidence="1">
    <location>
        <begin position="621"/>
        <end position="640"/>
    </location>
</feature>
<dbReference type="PANTHER" id="PTHR11575:SF22">
    <property type="entry name" value="ADL392WP"/>
    <property type="match status" value="1"/>
</dbReference>
<feature type="domain" description="Putative 5'-nucleotidase C-terminal" evidence="3">
    <location>
        <begin position="396"/>
        <end position="658"/>
    </location>
</feature>
<protein>
    <recommendedName>
        <fullName evidence="3">Putative 5'-nucleotidase C-terminal domain-containing protein</fullName>
    </recommendedName>
</protein>
<dbReference type="PANTHER" id="PTHR11575">
    <property type="entry name" value="5'-NUCLEOTIDASE-RELATED"/>
    <property type="match status" value="1"/>
</dbReference>
<dbReference type="InterPro" id="IPR006179">
    <property type="entry name" value="5_nucleotidase/apyrase"/>
</dbReference>
<name>A0A9P6W247_RHOMI</name>
<dbReference type="OrthoDB" id="7722975at2759"/>
<accession>A0A9P6W247</accession>
<feature type="region of interest" description="Disordered" evidence="1">
    <location>
        <begin position="539"/>
        <end position="609"/>
    </location>
</feature>
<sequence length="716" mass="79006">MRVLGGVVACLSAVAALPNPQQQIVLDPAAAAFFQQPDSSDPVDWPYRALPWGEVNFIATTDTHGWLLGHQRHEPSFSGDWGDFYSFTHRLKQRARTLGVDLLLVDAGDRVDGNGLVDAEPRPPLPLPDGATSALDLFSHVPYDVVTTGNHELYKYEVAERVGRVLNERFGDRFVVSNVNITSSSGTGTDRPYGNRVRKFETEQGRKVTAFGPLFDFKAHAKGTIVQPPAAMVRQDWFLKAIAARPDFFLFGEQPQQQFPTFLCVVGHMSVDIEPDSEWRKVIAAVRAVHPKVPIVVFGGHHHVRQCARYDDYSMGLAGGRYMETIGFMSLSGLNETEDRAPTFRRRYLDQNRNTYAYHAGGKDFDTPTGLALTRQLRTTAKLYNLTDVFGHAPRDFYLYRYPHTSPHSVLNLMTSEVLPKMVRRTGRGYEPYVVLNTGSIRFDIFKGPFTRNDQWIILPFTNAFLYVPAVARSLASKLLRYLNLVGEHGLSAAAASSSQEGDAASSSLSSLEGEIARAADAARLEHAYRRSILRATSISSSDDGTNPSEESVTPDSDSQSDDELARRPRRRPTKGYVTLDPPGCGGDDDDDDANADDERFGDDTLHRPFKSSWQPIFVATDFPPPPPPPPSSTSSAGNEEEDCVDVVFLDFIKPDILSALNVLSAAAAAKHGERAAAAAGGGGGPWTEEDVEVYLEGITANTLMEEYAKRYWQQQ</sequence>
<dbReference type="SUPFAM" id="SSF56300">
    <property type="entry name" value="Metallo-dependent phosphatases"/>
    <property type="match status" value="1"/>
</dbReference>
<dbReference type="InterPro" id="IPR029052">
    <property type="entry name" value="Metallo-depent_PP-like"/>
</dbReference>
<proteinExistence type="predicted"/>
<evidence type="ECO:0000313" key="5">
    <source>
        <dbReference type="Proteomes" id="UP000777482"/>
    </source>
</evidence>
<gene>
    <name evidence="4" type="ORF">C6P46_004655</name>
</gene>
<comment type="caution">
    <text evidence="4">The sequence shown here is derived from an EMBL/GenBank/DDBJ whole genome shotgun (WGS) entry which is preliminary data.</text>
</comment>
<keyword evidence="5" id="KW-1185">Reference proteome</keyword>
<feature type="compositionally biased region" description="Acidic residues" evidence="1">
    <location>
        <begin position="587"/>
        <end position="596"/>
    </location>
</feature>
<organism evidence="4 5">
    <name type="scientific">Rhodotorula mucilaginosa</name>
    <name type="common">Yeast</name>
    <name type="synonym">Rhodotorula rubra</name>
    <dbReference type="NCBI Taxonomy" id="5537"/>
    <lineage>
        <taxon>Eukaryota</taxon>
        <taxon>Fungi</taxon>
        <taxon>Dikarya</taxon>
        <taxon>Basidiomycota</taxon>
        <taxon>Pucciniomycotina</taxon>
        <taxon>Microbotryomycetes</taxon>
        <taxon>Sporidiobolales</taxon>
        <taxon>Sporidiobolaceae</taxon>
        <taxon>Rhodotorula</taxon>
    </lineage>
</organism>
<dbReference type="InterPro" id="IPR036907">
    <property type="entry name" value="5'-Nucleotdase_C_sf"/>
</dbReference>
<dbReference type="AlphaFoldDB" id="A0A9P6W247"/>
<dbReference type="EMBL" id="PUHQ01000045">
    <property type="protein sequence ID" value="KAG0660355.1"/>
    <property type="molecule type" value="Genomic_DNA"/>
</dbReference>
<feature type="compositionally biased region" description="Pro residues" evidence="1">
    <location>
        <begin position="623"/>
        <end position="632"/>
    </location>
</feature>
<dbReference type="GO" id="GO:0016787">
    <property type="term" value="F:hydrolase activity"/>
    <property type="evidence" value="ECO:0007669"/>
    <property type="project" value="InterPro"/>
</dbReference>